<comment type="caution">
    <text evidence="6">The sequence shown here is derived from an EMBL/GenBank/DDBJ whole genome shotgun (WGS) entry which is preliminary data.</text>
</comment>
<evidence type="ECO:0000256" key="1">
    <source>
        <dbReference type="ARBA" id="ARBA00005417"/>
    </source>
</evidence>
<dbReference type="InterPro" id="IPR027417">
    <property type="entry name" value="P-loop_NTPase"/>
</dbReference>
<accession>A0A3L6ZTL3</accession>
<feature type="domain" description="ABC transporter" evidence="5">
    <location>
        <begin position="9"/>
        <end position="234"/>
    </location>
</feature>
<dbReference type="Pfam" id="PF00005">
    <property type="entry name" value="ABC_tran"/>
    <property type="match status" value="1"/>
</dbReference>
<dbReference type="SUPFAM" id="SSF52540">
    <property type="entry name" value="P-loop containing nucleoside triphosphate hydrolases"/>
    <property type="match status" value="1"/>
</dbReference>
<dbReference type="AlphaFoldDB" id="A0A3L6ZTL3"/>
<reference evidence="6 7" key="1">
    <citation type="submission" date="2018-10" db="EMBL/GenBank/DDBJ databases">
        <authorList>
            <person name="Li J."/>
        </authorList>
    </citation>
    <scope>NUCLEOTIDE SEQUENCE [LARGE SCALE GENOMIC DNA]</scope>
    <source>
        <strain evidence="6 7">CCTCC AB209002</strain>
    </source>
</reference>
<dbReference type="RefSeq" id="WP_121672831.1">
    <property type="nucleotide sequence ID" value="NZ_BMXM01000004.1"/>
</dbReference>
<sequence length="244" mass="25300">MTKSTTPALAIRELSKSFSGYRAVENVSFDVLNGRVVGLLGPNGAGKTTTTRMILGLAAPDSGEALIHGRSYRDLERPARMVGAVLDAAGLHPGRTGREHLRIAAAQIAAPPARIDAVLDEVGLAPAANRRVAGYSLGMRQRLSLAAALLGEPSILVLDEPANGLDPAGMHWLRELIRSFADAGGSVLLSSHVLSEVALVADDIVVIAQGRVAAAGELQSTVAAHGGDLESFYLDLTATSAGVR</sequence>
<dbReference type="Proteomes" id="UP000270299">
    <property type="component" value="Unassembled WGS sequence"/>
</dbReference>
<dbReference type="OrthoDB" id="9804819at2"/>
<dbReference type="PROSITE" id="PS50893">
    <property type="entry name" value="ABC_TRANSPORTER_2"/>
    <property type="match status" value="1"/>
</dbReference>
<evidence type="ECO:0000256" key="4">
    <source>
        <dbReference type="ARBA" id="ARBA00022840"/>
    </source>
</evidence>
<keyword evidence="7" id="KW-1185">Reference proteome</keyword>
<dbReference type="GO" id="GO:0005524">
    <property type="term" value="F:ATP binding"/>
    <property type="evidence" value="ECO:0007669"/>
    <property type="project" value="UniProtKB-KW"/>
</dbReference>
<keyword evidence="2" id="KW-0813">Transport</keyword>
<protein>
    <submittedName>
        <fullName evidence="6">ATP-binding cassette domain-containing protein</fullName>
    </submittedName>
</protein>
<keyword evidence="4 6" id="KW-0067">ATP-binding</keyword>
<dbReference type="InterPro" id="IPR017871">
    <property type="entry name" value="ABC_transporter-like_CS"/>
</dbReference>
<dbReference type="InterPro" id="IPR003439">
    <property type="entry name" value="ABC_transporter-like_ATP-bd"/>
</dbReference>
<dbReference type="GO" id="GO:0016887">
    <property type="term" value="F:ATP hydrolysis activity"/>
    <property type="evidence" value="ECO:0007669"/>
    <property type="project" value="InterPro"/>
</dbReference>
<evidence type="ECO:0000259" key="5">
    <source>
        <dbReference type="PROSITE" id="PS50893"/>
    </source>
</evidence>
<evidence type="ECO:0000313" key="6">
    <source>
        <dbReference type="EMBL" id="RLP71313.1"/>
    </source>
</evidence>
<dbReference type="Gene3D" id="3.40.50.300">
    <property type="entry name" value="P-loop containing nucleotide triphosphate hydrolases"/>
    <property type="match status" value="1"/>
</dbReference>
<evidence type="ECO:0000313" key="7">
    <source>
        <dbReference type="Proteomes" id="UP000270299"/>
    </source>
</evidence>
<dbReference type="PROSITE" id="PS00211">
    <property type="entry name" value="ABC_TRANSPORTER_1"/>
    <property type="match status" value="1"/>
</dbReference>
<comment type="similarity">
    <text evidence="1">Belongs to the ABC transporter superfamily.</text>
</comment>
<dbReference type="EMBL" id="RCUV01000008">
    <property type="protein sequence ID" value="RLP71313.1"/>
    <property type="molecule type" value="Genomic_DNA"/>
</dbReference>
<evidence type="ECO:0000256" key="2">
    <source>
        <dbReference type="ARBA" id="ARBA00022448"/>
    </source>
</evidence>
<proteinExistence type="inferred from homology"/>
<dbReference type="SMART" id="SM00382">
    <property type="entry name" value="AAA"/>
    <property type="match status" value="1"/>
</dbReference>
<dbReference type="PANTHER" id="PTHR43335">
    <property type="entry name" value="ABC TRANSPORTER, ATP-BINDING PROTEIN"/>
    <property type="match status" value="1"/>
</dbReference>
<keyword evidence="3" id="KW-0547">Nucleotide-binding</keyword>
<gene>
    <name evidence="6" type="ORF">D9V29_08110</name>
</gene>
<evidence type="ECO:0000256" key="3">
    <source>
        <dbReference type="ARBA" id="ARBA00022741"/>
    </source>
</evidence>
<dbReference type="PANTHER" id="PTHR43335:SF4">
    <property type="entry name" value="ABC TRANSPORTER, ATP-BINDING PROTEIN"/>
    <property type="match status" value="1"/>
</dbReference>
<name>A0A3L6ZTL3_9MICO</name>
<organism evidence="6 7">
    <name type="scientific">Mycetocola manganoxydans</name>
    <dbReference type="NCBI Taxonomy" id="699879"/>
    <lineage>
        <taxon>Bacteria</taxon>
        <taxon>Bacillati</taxon>
        <taxon>Actinomycetota</taxon>
        <taxon>Actinomycetes</taxon>
        <taxon>Micrococcales</taxon>
        <taxon>Microbacteriaceae</taxon>
        <taxon>Mycetocola</taxon>
    </lineage>
</organism>
<dbReference type="InterPro" id="IPR003593">
    <property type="entry name" value="AAA+_ATPase"/>
</dbReference>